<feature type="compositionally biased region" description="Low complexity" evidence="16">
    <location>
        <begin position="1178"/>
        <end position="1197"/>
    </location>
</feature>
<feature type="compositionally biased region" description="Low complexity" evidence="16">
    <location>
        <begin position="1218"/>
        <end position="1231"/>
    </location>
</feature>
<feature type="domain" description="SAM" evidence="17">
    <location>
        <begin position="1258"/>
        <end position="1321"/>
    </location>
</feature>
<dbReference type="Pfam" id="PF07647">
    <property type="entry name" value="SAM_2"/>
    <property type="match status" value="1"/>
</dbReference>
<dbReference type="InterPro" id="IPR036034">
    <property type="entry name" value="PDZ_sf"/>
</dbReference>
<keyword evidence="6" id="KW-0524">Neurogenesis</keyword>
<dbReference type="SUPFAM" id="SSF47769">
    <property type="entry name" value="SAM/Pointed domain"/>
    <property type="match status" value="1"/>
</dbReference>
<dbReference type="SUPFAM" id="SSF50156">
    <property type="entry name" value="PDZ domain-like"/>
    <property type="match status" value="1"/>
</dbReference>
<feature type="compositionally biased region" description="Low complexity" evidence="16">
    <location>
        <begin position="1159"/>
        <end position="1168"/>
    </location>
</feature>
<dbReference type="GO" id="GO:0005737">
    <property type="term" value="C:cytoplasm"/>
    <property type="evidence" value="ECO:0007669"/>
    <property type="project" value="TreeGrafter"/>
</dbReference>
<dbReference type="InterPro" id="IPR040645">
    <property type="entry name" value="Neurabin-1/2_PDZ"/>
</dbReference>
<feature type="region of interest" description="Disordered" evidence="16">
    <location>
        <begin position="1"/>
        <end position="63"/>
    </location>
</feature>
<gene>
    <name evidence="19" type="ORF">EOD39_4064</name>
</gene>
<evidence type="ECO:0000259" key="18">
    <source>
        <dbReference type="PROSITE" id="PS50106"/>
    </source>
</evidence>
<dbReference type="Pfam" id="PF17817">
    <property type="entry name" value="PDZ_5"/>
    <property type="match status" value="1"/>
</dbReference>
<dbReference type="GO" id="GO:0019722">
    <property type="term" value="P:calcium-mediated signaling"/>
    <property type="evidence" value="ECO:0007669"/>
    <property type="project" value="TreeGrafter"/>
</dbReference>
<dbReference type="PROSITE" id="PS50105">
    <property type="entry name" value="SAM_DOMAIN"/>
    <property type="match status" value="1"/>
</dbReference>
<accession>A0A444UJW3</accession>
<feature type="compositionally biased region" description="Basic and acidic residues" evidence="16">
    <location>
        <begin position="423"/>
        <end position="439"/>
    </location>
</feature>
<feature type="region of interest" description="Disordered" evidence="16">
    <location>
        <begin position="960"/>
        <end position="1026"/>
    </location>
</feature>
<evidence type="ECO:0000256" key="1">
    <source>
        <dbReference type="ARBA" id="ARBA00004245"/>
    </source>
</evidence>
<dbReference type="PANTHER" id="PTHR16154:SF24">
    <property type="entry name" value="NEURABIN-2"/>
    <property type="match status" value="1"/>
</dbReference>
<feature type="compositionally biased region" description="Polar residues" evidence="16">
    <location>
        <begin position="136"/>
        <end position="149"/>
    </location>
</feature>
<feature type="region of interest" description="Disordered" evidence="16">
    <location>
        <begin position="862"/>
        <end position="883"/>
    </location>
</feature>
<dbReference type="Proteomes" id="UP000289886">
    <property type="component" value="Unassembled WGS sequence"/>
</dbReference>
<dbReference type="Pfam" id="PF00595">
    <property type="entry name" value="PDZ"/>
    <property type="match status" value="1"/>
</dbReference>
<evidence type="ECO:0000256" key="16">
    <source>
        <dbReference type="SAM" id="MobiDB-lite"/>
    </source>
</evidence>
<evidence type="ECO:0000256" key="8">
    <source>
        <dbReference type="ARBA" id="ARBA00023054"/>
    </source>
</evidence>
<proteinExistence type="predicted"/>
<evidence type="ECO:0000256" key="6">
    <source>
        <dbReference type="ARBA" id="ARBA00022902"/>
    </source>
</evidence>
<dbReference type="GO" id="GO:0051015">
    <property type="term" value="F:actin filament binding"/>
    <property type="evidence" value="ECO:0007669"/>
    <property type="project" value="TreeGrafter"/>
</dbReference>
<dbReference type="PANTHER" id="PTHR16154">
    <property type="entry name" value="NEURABIN"/>
    <property type="match status" value="1"/>
</dbReference>
<sequence length="1349" mass="149105">MMKTESPSATSTAANSTLRSPSPHRNAYEAGIQALKQAKDGLSNAANGDEAQGGKPKISSRGRRYGSNVHRIKNMFLQMSTTGPGEGEDPSLVNDRSVRLSLPRASSLNENVDHSALLKLGATVSERVSRFDPNKTAAQQRQSSGLSKLQETRKYFEQRTLQEKQAATNRILLKKERAAGFQDGKLDVVVRFNGSTESLDSLDAGGAGEAVSPTVSQLSAVFEKADLRNNLHQPCTSSLPRGASPPPGKVAMLNSKIITKKSRALPLSGNEEESLVAGGGRQRKECDRSPGSRGKSAAVNDETSKSTGTGSRVGTRSEELVKIKPVEVEESRENEPEEQGSGVEPSGEAEKETGEEANVGPNSTPEGGSRLVQAEVHASLENGGESPPEGPLEPTTAEPNCAAPETPGGVGEEEGGLGDSPQGEDRDFDGGEESRREDYSEGDLVDISAYSGIGEDSGGSQLDEDEEGEEEEEPYEPESSCSEIPGLPPEEDEPPPSRKIRFSTGPIKVFTTYCNEDYDRRNDDVDPMAASAEYELEKRVERLDLFPVELEKDGDGLGISIIGMGAGADMGLEKLGIFVKTVTEGGAAHRDDRIQVNDLIVEVDGTSLVGVTQSFAASVLRNTKGQVRFLIGREKPGEQSEVAQLIQQTLEQERWQREMMEQRYAQYVENEDEDFDLFSYPCEQELHPCTLHSLNLNNNNNRALTSQTGEYATDEEDEMSPMFPSAEMAIEVFDLAENEDMLSPIELDPEKLAHKFKELQIKHAVTEAEIQQLKRKLVSTEQEKMRWRMEKAQLEQSVADNKERMEKLEGYWMEAQTLCQAVDEHLKETQAQYQTLERKYSKAKRLIKEYQQKEIEFLKKETSQRRALEESEAAHKEETDTLQEKRALNTAFPDFMEEVHSSRDRPSLGEDRGWYWGRHRVHRAPRALKYQGLIVHRDLNEAIPETELLDSSLQKARAQLSIKAKRHRPSRSRLRDSFSSTEGDESLDRKSSDSYGSPLHSMRSPLHTVLRGSSPSPDSLLSSSSPLLRGTAFSFDTSVVRRTLEMGETPPSAPRARYQPLTNASSQEALGSTPTSSPSKSCPSSDSSPIYVRRERRTESEDDSRDTSPADPGSPTVVLDKKTRRRFLDLGVTLRRSYGKGRKEKTSNRLSVGNREPSESPSRPSGSPFVPFSWFTDSTKGSASSSSTPSCSPKNISEGCSPRKSNSQESTLSDDFCPRSPRASSGSAAESKSSHPYQTLSQSSDELLDEPVCLVSTWTPQQVCQWLKGLNMEQYIPEFTARDIDGEQLLQLDGGKLKGLGVTSSTDRSLLKRWLKDMQTAAEKERKSLDKLERQKEKQRRRDQGQRRS</sequence>
<evidence type="ECO:0000256" key="15">
    <source>
        <dbReference type="ARBA" id="ARBA00082439"/>
    </source>
</evidence>
<dbReference type="FunFam" id="1.10.150.50:FF:000008">
    <property type="entry name" value="Neurabin-1 isoform 1-like protein"/>
    <property type="match status" value="1"/>
</dbReference>
<dbReference type="InterPro" id="IPR001478">
    <property type="entry name" value="PDZ"/>
</dbReference>
<comment type="subcellular location">
    <subcellularLocation>
        <location evidence="1">Cytoplasm</location>
        <location evidence="1">Cytoskeleton</location>
    </subcellularLocation>
    <subcellularLocation>
        <location evidence="11">Synapse</location>
    </subcellularLocation>
</comment>
<dbReference type="Gene3D" id="1.10.150.50">
    <property type="entry name" value="Transcription Factor, Ets-1"/>
    <property type="match status" value="1"/>
</dbReference>
<evidence type="ECO:0000256" key="2">
    <source>
        <dbReference type="ARBA" id="ARBA00022473"/>
    </source>
</evidence>
<name>A0A444UJW3_ACIRT</name>
<evidence type="ECO:0000313" key="19">
    <source>
        <dbReference type="EMBL" id="RXM35476.1"/>
    </source>
</evidence>
<feature type="compositionally biased region" description="Low complexity" evidence="16">
    <location>
        <begin position="8"/>
        <end position="17"/>
    </location>
</feature>
<dbReference type="PROSITE" id="PS50106">
    <property type="entry name" value="PDZ"/>
    <property type="match status" value="1"/>
</dbReference>
<feature type="region of interest" description="Disordered" evidence="16">
    <location>
        <begin position="1322"/>
        <end position="1349"/>
    </location>
</feature>
<evidence type="ECO:0000256" key="12">
    <source>
        <dbReference type="ARBA" id="ARBA00067399"/>
    </source>
</evidence>
<dbReference type="CDD" id="cd09512">
    <property type="entry name" value="SAM_Neurabin-like"/>
    <property type="match status" value="1"/>
</dbReference>
<keyword evidence="10" id="KW-0206">Cytoskeleton</keyword>
<dbReference type="Gene3D" id="2.30.42.10">
    <property type="match status" value="1"/>
</dbReference>
<comment type="caution">
    <text evidence="19">The sequence shown here is derived from an EMBL/GenBank/DDBJ whole genome shotgun (WGS) entry which is preliminary data.</text>
</comment>
<dbReference type="GO" id="GO:0030425">
    <property type="term" value="C:dendrite"/>
    <property type="evidence" value="ECO:0007669"/>
    <property type="project" value="TreeGrafter"/>
</dbReference>
<feature type="compositionally biased region" description="Acidic residues" evidence="16">
    <location>
        <begin position="462"/>
        <end position="476"/>
    </location>
</feature>
<feature type="region of interest" description="Disordered" evidence="16">
    <location>
        <begin position="262"/>
        <end position="502"/>
    </location>
</feature>
<organism evidence="19 20">
    <name type="scientific">Acipenser ruthenus</name>
    <name type="common">Sterlet sturgeon</name>
    <dbReference type="NCBI Taxonomy" id="7906"/>
    <lineage>
        <taxon>Eukaryota</taxon>
        <taxon>Metazoa</taxon>
        <taxon>Chordata</taxon>
        <taxon>Craniata</taxon>
        <taxon>Vertebrata</taxon>
        <taxon>Euteleostomi</taxon>
        <taxon>Actinopterygii</taxon>
        <taxon>Chondrostei</taxon>
        <taxon>Acipenseriformes</taxon>
        <taxon>Acipenseridae</taxon>
        <taxon>Acipenser</taxon>
    </lineage>
</organism>
<evidence type="ECO:0000256" key="4">
    <source>
        <dbReference type="ARBA" id="ARBA00022553"/>
    </source>
</evidence>
<feature type="region of interest" description="Disordered" evidence="16">
    <location>
        <begin position="131"/>
        <end position="150"/>
    </location>
</feature>
<dbReference type="SMART" id="SM00454">
    <property type="entry name" value="SAM"/>
    <property type="match status" value="1"/>
</dbReference>
<feature type="region of interest" description="Disordered" evidence="16">
    <location>
        <begin position="1138"/>
        <end position="1243"/>
    </location>
</feature>
<keyword evidence="9" id="KW-0009">Actin-binding</keyword>
<evidence type="ECO:0000256" key="13">
    <source>
        <dbReference type="ARBA" id="ARBA00076637"/>
    </source>
</evidence>
<evidence type="ECO:0000256" key="3">
    <source>
        <dbReference type="ARBA" id="ARBA00022490"/>
    </source>
</evidence>
<keyword evidence="7" id="KW-0770">Synapse</keyword>
<evidence type="ECO:0000259" key="17">
    <source>
        <dbReference type="PROSITE" id="PS50105"/>
    </source>
</evidence>
<evidence type="ECO:0000313" key="20">
    <source>
        <dbReference type="Proteomes" id="UP000289886"/>
    </source>
</evidence>
<feature type="compositionally biased region" description="Low complexity" evidence="16">
    <location>
        <begin position="1072"/>
        <end position="1089"/>
    </location>
</feature>
<feature type="compositionally biased region" description="Basic residues" evidence="16">
    <location>
        <begin position="963"/>
        <end position="972"/>
    </location>
</feature>
<keyword evidence="4" id="KW-0597">Phosphoprotein</keyword>
<evidence type="ECO:0000256" key="5">
    <source>
        <dbReference type="ARBA" id="ARBA00022782"/>
    </source>
</evidence>
<dbReference type="EMBL" id="SCEB01214410">
    <property type="protein sequence ID" value="RXM35476.1"/>
    <property type="molecule type" value="Genomic_DNA"/>
</dbReference>
<keyword evidence="2" id="KW-0217">Developmental protein</keyword>
<dbReference type="GO" id="GO:0007015">
    <property type="term" value="P:actin filament organization"/>
    <property type="evidence" value="ECO:0007669"/>
    <property type="project" value="TreeGrafter"/>
</dbReference>
<dbReference type="GO" id="GO:0031175">
    <property type="term" value="P:neuron projection development"/>
    <property type="evidence" value="ECO:0007669"/>
    <property type="project" value="TreeGrafter"/>
</dbReference>
<feature type="region of interest" description="Disordered" evidence="16">
    <location>
        <begin position="1065"/>
        <end position="1124"/>
    </location>
</feature>
<dbReference type="SMART" id="SM00228">
    <property type="entry name" value="PDZ"/>
    <property type="match status" value="1"/>
</dbReference>
<dbReference type="GO" id="GO:0014069">
    <property type="term" value="C:postsynaptic density"/>
    <property type="evidence" value="ECO:0007669"/>
    <property type="project" value="TreeGrafter"/>
</dbReference>
<protein>
    <recommendedName>
        <fullName evidence="12">Neurabin-1</fullName>
    </recommendedName>
    <alternativeName>
        <fullName evidence="14">Neurabin-I</fullName>
    </alternativeName>
    <alternativeName>
        <fullName evidence="13">Neural tissue-specific F-actin-binding protein I</fullName>
    </alternativeName>
    <alternativeName>
        <fullName evidence="15">Protein phosphatase 1 regulatory subunit 9A</fullName>
    </alternativeName>
</protein>
<feature type="compositionally biased region" description="Basic and acidic residues" evidence="16">
    <location>
        <begin position="315"/>
        <end position="334"/>
    </location>
</feature>
<evidence type="ECO:0000256" key="11">
    <source>
        <dbReference type="ARBA" id="ARBA00034103"/>
    </source>
</evidence>
<dbReference type="GO" id="GO:0015629">
    <property type="term" value="C:actin cytoskeleton"/>
    <property type="evidence" value="ECO:0007669"/>
    <property type="project" value="TreeGrafter"/>
</dbReference>
<feature type="compositionally biased region" description="Low complexity" evidence="16">
    <location>
        <begin position="1013"/>
        <end position="1026"/>
    </location>
</feature>
<feature type="compositionally biased region" description="Polar residues" evidence="16">
    <location>
        <begin position="305"/>
        <end position="314"/>
    </location>
</feature>
<keyword evidence="5" id="KW-0221">Differentiation</keyword>
<dbReference type="FunFam" id="2.30.42.10:FF:000010">
    <property type="entry name" value="Neurabin-1 isoform 1"/>
    <property type="match status" value="1"/>
</dbReference>
<keyword evidence="20" id="KW-1185">Reference proteome</keyword>
<dbReference type="InterPro" id="IPR013761">
    <property type="entry name" value="SAM/pointed_sf"/>
</dbReference>
<evidence type="ECO:0000256" key="7">
    <source>
        <dbReference type="ARBA" id="ARBA00023018"/>
    </source>
</evidence>
<keyword evidence="8" id="KW-0175">Coiled coil</keyword>
<keyword evidence="3" id="KW-0963">Cytoplasm</keyword>
<reference evidence="19 20" key="1">
    <citation type="submission" date="2019-01" db="EMBL/GenBank/DDBJ databases">
        <title>Draft Genome and Complete Hox-Cluster Characterization of the Sterlet Sturgeon (Acipenser ruthenus).</title>
        <authorList>
            <person name="Wei Q."/>
        </authorList>
    </citation>
    <scope>NUCLEOTIDE SEQUENCE [LARGE SCALE GENOMIC DNA]</scope>
    <source>
        <strain evidence="19">WHYD16114868_AA</strain>
        <tissue evidence="19">Blood</tissue>
    </source>
</reference>
<dbReference type="InterPro" id="IPR043446">
    <property type="entry name" value="Neurabin-like"/>
</dbReference>
<dbReference type="CDD" id="cd06790">
    <property type="entry name" value="PDZ_neurabin-like"/>
    <property type="match status" value="1"/>
</dbReference>
<dbReference type="InterPro" id="IPR001660">
    <property type="entry name" value="SAM"/>
</dbReference>
<feature type="domain" description="PDZ" evidence="18">
    <location>
        <begin position="547"/>
        <end position="635"/>
    </location>
</feature>
<evidence type="ECO:0000256" key="9">
    <source>
        <dbReference type="ARBA" id="ARBA00023203"/>
    </source>
</evidence>
<evidence type="ECO:0000256" key="14">
    <source>
        <dbReference type="ARBA" id="ARBA00077125"/>
    </source>
</evidence>
<evidence type="ECO:0000256" key="10">
    <source>
        <dbReference type="ARBA" id="ARBA00023212"/>
    </source>
</evidence>
<feature type="compositionally biased region" description="Polar residues" evidence="16">
    <location>
        <begin position="1203"/>
        <end position="1213"/>
    </location>
</feature>